<evidence type="ECO:0000313" key="3">
    <source>
        <dbReference type="Proteomes" id="UP000567293"/>
    </source>
</evidence>
<dbReference type="AlphaFoldDB" id="A0A7V8SZD2"/>
<gene>
    <name evidence="2" type="ORF">HRJ53_21515</name>
</gene>
<name>A0A7V8SZD2_9BACT</name>
<sequence length="137" mass="14834">MGVRLIAEPWWVNLLLLVPPVAYFSWKRTSSGLALAPKPLLASGVFAAAFGFVEATVVVYLRAATGLLPGYQGTLADVVRRSGEFYQQSQAINQFPQSLLTLEVVREAATIVVLLSVAFLTAAKMSSRAAVFLWTFA</sequence>
<comment type="caution">
    <text evidence="2">The sequence shown here is derived from an EMBL/GenBank/DDBJ whole genome shotgun (WGS) entry which is preliminary data.</text>
</comment>
<feature type="transmembrane region" description="Helical" evidence="1">
    <location>
        <begin position="38"/>
        <end position="61"/>
    </location>
</feature>
<dbReference type="Proteomes" id="UP000567293">
    <property type="component" value="Unassembled WGS sequence"/>
</dbReference>
<feature type="non-terminal residue" evidence="2">
    <location>
        <position position="137"/>
    </location>
</feature>
<keyword evidence="1" id="KW-1133">Transmembrane helix</keyword>
<evidence type="ECO:0008006" key="4">
    <source>
        <dbReference type="Google" id="ProtNLM"/>
    </source>
</evidence>
<keyword evidence="1" id="KW-0812">Transmembrane</keyword>
<keyword evidence="1" id="KW-0472">Membrane</keyword>
<feature type="transmembrane region" description="Helical" evidence="1">
    <location>
        <begin position="6"/>
        <end position="26"/>
    </location>
</feature>
<reference evidence="2" key="1">
    <citation type="submission" date="2020-06" db="EMBL/GenBank/DDBJ databases">
        <title>Legume-microbial interactions unlock mineral nutrients during tropical forest succession.</title>
        <authorList>
            <person name="Epihov D.Z."/>
        </authorList>
    </citation>
    <scope>NUCLEOTIDE SEQUENCE [LARGE SCALE GENOMIC DNA]</scope>
    <source>
        <strain evidence="2">Pan2503</strain>
    </source>
</reference>
<evidence type="ECO:0000313" key="2">
    <source>
        <dbReference type="EMBL" id="MBA0087572.1"/>
    </source>
</evidence>
<organism evidence="2 3">
    <name type="scientific">Candidatus Acidiferrum panamense</name>
    <dbReference type="NCBI Taxonomy" id="2741543"/>
    <lineage>
        <taxon>Bacteria</taxon>
        <taxon>Pseudomonadati</taxon>
        <taxon>Acidobacteriota</taxon>
        <taxon>Terriglobia</taxon>
        <taxon>Candidatus Acidiferrales</taxon>
        <taxon>Candidatus Acidiferrum</taxon>
    </lineage>
</organism>
<dbReference type="EMBL" id="JACDQQ010002071">
    <property type="protein sequence ID" value="MBA0087572.1"/>
    <property type="molecule type" value="Genomic_DNA"/>
</dbReference>
<protein>
    <recommendedName>
        <fullName evidence="4">PrsW family intramembrane metalloprotease</fullName>
    </recommendedName>
</protein>
<evidence type="ECO:0000256" key="1">
    <source>
        <dbReference type="SAM" id="Phobius"/>
    </source>
</evidence>
<keyword evidence="3" id="KW-1185">Reference proteome</keyword>
<proteinExistence type="predicted"/>
<accession>A0A7V8SZD2</accession>